<dbReference type="Proteomes" id="UP000030758">
    <property type="component" value="Unassembled WGS sequence"/>
</dbReference>
<feature type="transmembrane region" description="Helical" evidence="1">
    <location>
        <begin position="43"/>
        <end position="67"/>
    </location>
</feature>
<feature type="transmembrane region" description="Helical" evidence="1">
    <location>
        <begin position="12"/>
        <end position="37"/>
    </location>
</feature>
<evidence type="ECO:0008006" key="5">
    <source>
        <dbReference type="Google" id="ProtNLM"/>
    </source>
</evidence>
<dbReference type="Proteomes" id="UP000030764">
    <property type="component" value="Unassembled WGS sequence"/>
</dbReference>
<keyword evidence="1" id="KW-0812">Transmembrane</keyword>
<dbReference type="EMBL" id="KL367508">
    <property type="protein sequence ID" value="KFD68059.1"/>
    <property type="molecule type" value="Genomic_DNA"/>
</dbReference>
<keyword evidence="1" id="KW-0472">Membrane</keyword>
<name>A0A085NF13_9BILA</name>
<organism evidence="3">
    <name type="scientific">Trichuris suis</name>
    <name type="common">pig whipworm</name>
    <dbReference type="NCBI Taxonomy" id="68888"/>
    <lineage>
        <taxon>Eukaryota</taxon>
        <taxon>Metazoa</taxon>
        <taxon>Ecdysozoa</taxon>
        <taxon>Nematoda</taxon>
        <taxon>Enoplea</taxon>
        <taxon>Dorylaimia</taxon>
        <taxon>Trichinellida</taxon>
        <taxon>Trichuridae</taxon>
        <taxon>Trichuris</taxon>
    </lineage>
</organism>
<gene>
    <name evidence="2" type="ORF">M513_03393</name>
    <name evidence="3" type="ORF">M514_03393</name>
</gene>
<evidence type="ECO:0000313" key="2">
    <source>
        <dbReference type="EMBL" id="KFD55645.1"/>
    </source>
</evidence>
<keyword evidence="4" id="KW-1185">Reference proteome</keyword>
<sequence>MPRNRKELETFDPMLLVAIVLKVLMFIIACVTLGLSAEYSDDYTVAIIIGSGSLTLLYALVGILLEVGILSKCPESRGNCYIADALCASFCLCLWLLSAGNGITISLRSGAKTTELFGWIAACCSLEVILFISAAGLYCFQWLSLRFKS</sequence>
<reference evidence="3 4" key="1">
    <citation type="journal article" date="2014" name="Nat. Genet.">
        <title>Genome and transcriptome of the porcine whipworm Trichuris suis.</title>
        <authorList>
            <person name="Jex A.R."/>
            <person name="Nejsum P."/>
            <person name="Schwarz E.M."/>
            <person name="Hu L."/>
            <person name="Young N.D."/>
            <person name="Hall R.S."/>
            <person name="Korhonen P.K."/>
            <person name="Liao S."/>
            <person name="Thamsborg S."/>
            <person name="Xia J."/>
            <person name="Xu P."/>
            <person name="Wang S."/>
            <person name="Scheerlinck J.P."/>
            <person name="Hofmann A."/>
            <person name="Sternberg P.W."/>
            <person name="Wang J."/>
            <person name="Gasser R.B."/>
        </authorList>
    </citation>
    <scope>NUCLEOTIDE SEQUENCE [LARGE SCALE GENOMIC DNA]</scope>
    <source>
        <strain evidence="3">DCEP-RM93F</strain>
        <strain evidence="2">DCEP-RM93M</strain>
    </source>
</reference>
<evidence type="ECO:0000313" key="4">
    <source>
        <dbReference type="Proteomes" id="UP000030764"/>
    </source>
</evidence>
<dbReference type="EMBL" id="KL363198">
    <property type="protein sequence ID" value="KFD55645.1"/>
    <property type="molecule type" value="Genomic_DNA"/>
</dbReference>
<feature type="transmembrane region" description="Helical" evidence="1">
    <location>
        <begin position="79"/>
        <end position="97"/>
    </location>
</feature>
<accession>A0A085NF13</accession>
<feature type="transmembrane region" description="Helical" evidence="1">
    <location>
        <begin position="117"/>
        <end position="140"/>
    </location>
</feature>
<proteinExistence type="predicted"/>
<evidence type="ECO:0000256" key="1">
    <source>
        <dbReference type="SAM" id="Phobius"/>
    </source>
</evidence>
<keyword evidence="1" id="KW-1133">Transmembrane helix</keyword>
<protein>
    <recommendedName>
        <fullName evidence="5">MARVEL domain-containing protein</fullName>
    </recommendedName>
</protein>
<dbReference type="AlphaFoldDB" id="A0A085NF13"/>
<evidence type="ECO:0000313" key="3">
    <source>
        <dbReference type="EMBL" id="KFD68059.1"/>
    </source>
</evidence>